<reference evidence="1 2" key="1">
    <citation type="submission" date="2018-08" db="EMBL/GenBank/DDBJ databases">
        <title>The reduced genetic potential of extracellular carbohydrate catabolism in Euzebyella marina RN62, a Flavobacteriia bacterium isolated from the hadal water.</title>
        <authorList>
            <person name="Xue C."/>
        </authorList>
    </citation>
    <scope>NUCLEOTIDE SEQUENCE [LARGE SCALE GENOMIC DNA]</scope>
    <source>
        <strain evidence="1 2">RN62</strain>
    </source>
</reference>
<dbReference type="OrthoDB" id="1163957at2"/>
<protein>
    <submittedName>
        <fullName evidence="1">Uncharacterized protein</fullName>
    </submittedName>
</protein>
<accession>A0A3G2L3V5</accession>
<keyword evidence="2" id="KW-1185">Reference proteome</keyword>
<dbReference type="RefSeq" id="WP_121847976.1">
    <property type="nucleotide sequence ID" value="NZ_CP032050.1"/>
</dbReference>
<evidence type="ECO:0000313" key="1">
    <source>
        <dbReference type="EMBL" id="AYN66925.1"/>
    </source>
</evidence>
<dbReference type="EMBL" id="CP032050">
    <property type="protein sequence ID" value="AYN66925.1"/>
    <property type="molecule type" value="Genomic_DNA"/>
</dbReference>
<organism evidence="1 2">
    <name type="scientific">Euzebyella marina</name>
    <dbReference type="NCBI Taxonomy" id="1761453"/>
    <lineage>
        <taxon>Bacteria</taxon>
        <taxon>Pseudomonadati</taxon>
        <taxon>Bacteroidota</taxon>
        <taxon>Flavobacteriia</taxon>
        <taxon>Flavobacteriales</taxon>
        <taxon>Flavobacteriaceae</taxon>
        <taxon>Euzebyella</taxon>
    </lineage>
</organism>
<name>A0A3G2L3V5_9FLAO</name>
<dbReference type="AlphaFoldDB" id="A0A3G2L3V5"/>
<sequence length="160" mass="18539">MKYIYPKLLALCLAIAVYCNNRSVSNYQQKHKVKDNCVLTVKRGAFHFDSFEVTKNKIRYSPTTSSQIEHHNYKETFLDTLSTLGFFKKVEAEGFWNLSEKYSSTSSCKSELKVTLTINKRSKTVICEDYENNCPELIKYIDKKVVELEGNRLDRVFVPG</sequence>
<gene>
    <name evidence="1" type="ORF">D1013_05840</name>
</gene>
<evidence type="ECO:0000313" key="2">
    <source>
        <dbReference type="Proteomes" id="UP000276309"/>
    </source>
</evidence>
<dbReference type="Proteomes" id="UP000276309">
    <property type="component" value="Chromosome"/>
</dbReference>
<dbReference type="KEGG" id="emar:D1013_05840"/>
<proteinExistence type="predicted"/>